<dbReference type="InterPro" id="IPR013783">
    <property type="entry name" value="Ig-like_fold"/>
</dbReference>
<feature type="domain" description="Glycosyl hydrolase family 13 catalytic" evidence="2">
    <location>
        <begin position="165"/>
        <end position="572"/>
    </location>
</feature>
<dbReference type="EC" id="3.2.1.-" evidence="3"/>
<reference evidence="3 4" key="1">
    <citation type="submission" date="2019-02" db="EMBL/GenBank/DDBJ databases">
        <title>Deep-cultivation of Planctomycetes and their phenomic and genomic characterization uncovers novel biology.</title>
        <authorList>
            <person name="Wiegand S."/>
            <person name="Jogler M."/>
            <person name="Boedeker C."/>
            <person name="Pinto D."/>
            <person name="Vollmers J."/>
            <person name="Rivas-Marin E."/>
            <person name="Kohn T."/>
            <person name="Peeters S.H."/>
            <person name="Heuer A."/>
            <person name="Rast P."/>
            <person name="Oberbeckmann S."/>
            <person name="Bunk B."/>
            <person name="Jeske O."/>
            <person name="Meyerdierks A."/>
            <person name="Storesund J.E."/>
            <person name="Kallscheuer N."/>
            <person name="Luecker S."/>
            <person name="Lage O.M."/>
            <person name="Pohl T."/>
            <person name="Merkel B.J."/>
            <person name="Hornburger P."/>
            <person name="Mueller R.-W."/>
            <person name="Bruemmer F."/>
            <person name="Labrenz M."/>
            <person name="Spormann A.M."/>
            <person name="Op den Camp H."/>
            <person name="Overmann J."/>
            <person name="Amann R."/>
            <person name="Jetten M.S.M."/>
            <person name="Mascher T."/>
            <person name="Medema M.H."/>
            <person name="Devos D.P."/>
            <person name="Kaster A.-K."/>
            <person name="Ovreas L."/>
            <person name="Rohde M."/>
            <person name="Galperin M.Y."/>
            <person name="Jogler C."/>
        </authorList>
    </citation>
    <scope>NUCLEOTIDE SEQUENCE [LARGE SCALE GENOMIC DNA]</scope>
    <source>
        <strain evidence="3 4">HG66A1</strain>
    </source>
</reference>
<keyword evidence="4" id="KW-1185">Reference proteome</keyword>
<dbReference type="SUPFAM" id="SSF51445">
    <property type="entry name" value="(Trans)glycosidases"/>
    <property type="match status" value="1"/>
</dbReference>
<keyword evidence="3" id="KW-0378">Hydrolase</keyword>
<dbReference type="InterPro" id="IPR013780">
    <property type="entry name" value="Glyco_hydro_b"/>
</dbReference>
<evidence type="ECO:0000313" key="3">
    <source>
        <dbReference type="EMBL" id="QDT19918.1"/>
    </source>
</evidence>
<dbReference type="Gene3D" id="2.60.40.10">
    <property type="entry name" value="Immunoglobulins"/>
    <property type="match status" value="1"/>
</dbReference>
<dbReference type="InterPro" id="IPR044505">
    <property type="entry name" value="GlgX_Isoamylase_N_E_set"/>
</dbReference>
<dbReference type="SUPFAM" id="SSF51011">
    <property type="entry name" value="Glycosyl hydrolase domain"/>
    <property type="match status" value="1"/>
</dbReference>
<dbReference type="Pfam" id="PF00128">
    <property type="entry name" value="Alpha-amylase"/>
    <property type="match status" value="2"/>
</dbReference>
<keyword evidence="3" id="KW-0326">Glycosidase</keyword>
<dbReference type="InterPro" id="IPR004193">
    <property type="entry name" value="Glyco_hydro_13_N"/>
</dbReference>
<evidence type="ECO:0000313" key="4">
    <source>
        <dbReference type="Proteomes" id="UP000320421"/>
    </source>
</evidence>
<dbReference type="Pfam" id="PF02922">
    <property type="entry name" value="CBM_48"/>
    <property type="match status" value="1"/>
</dbReference>
<dbReference type="AlphaFoldDB" id="A0A517PKL1"/>
<dbReference type="Gene3D" id="3.20.20.80">
    <property type="entry name" value="Glycosidases"/>
    <property type="match status" value="1"/>
</dbReference>
<organism evidence="3 4">
    <name type="scientific">Gimesia chilikensis</name>
    <dbReference type="NCBI Taxonomy" id="2605989"/>
    <lineage>
        <taxon>Bacteria</taxon>
        <taxon>Pseudomonadati</taxon>
        <taxon>Planctomycetota</taxon>
        <taxon>Planctomycetia</taxon>
        <taxon>Planctomycetales</taxon>
        <taxon>Planctomycetaceae</taxon>
        <taxon>Gimesia</taxon>
    </lineage>
</organism>
<dbReference type="EMBL" id="CP036266">
    <property type="protein sequence ID" value="QDT19918.1"/>
    <property type="molecule type" value="Genomic_DNA"/>
</dbReference>
<dbReference type="Proteomes" id="UP000320421">
    <property type="component" value="Chromosome"/>
</dbReference>
<dbReference type="CDD" id="cd02856">
    <property type="entry name" value="E_set_GDE_Isoamylase_N"/>
    <property type="match status" value="1"/>
</dbReference>
<gene>
    <name evidence="3" type="primary">glgX_1</name>
    <name evidence="3" type="ORF">HG66A1_16870</name>
</gene>
<name>A0A517PKL1_9PLAN</name>
<dbReference type="PANTHER" id="PTHR43002">
    <property type="entry name" value="GLYCOGEN DEBRANCHING ENZYME"/>
    <property type="match status" value="1"/>
</dbReference>
<protein>
    <submittedName>
        <fullName evidence="3">Glycogen debranching enzyme</fullName>
        <ecNumber evidence="3">3.2.1.-</ecNumber>
    </submittedName>
</protein>
<dbReference type="RefSeq" id="WP_145181965.1">
    <property type="nucleotide sequence ID" value="NZ_CP036266.1"/>
</dbReference>
<evidence type="ECO:0000256" key="1">
    <source>
        <dbReference type="ARBA" id="ARBA00008061"/>
    </source>
</evidence>
<dbReference type="InterPro" id="IPR014756">
    <property type="entry name" value="Ig_E-set"/>
</dbReference>
<dbReference type="OrthoDB" id="226102at2"/>
<dbReference type="InterPro" id="IPR006047">
    <property type="entry name" value="GH13_cat_dom"/>
</dbReference>
<dbReference type="InterPro" id="IPR017853">
    <property type="entry name" value="GH"/>
</dbReference>
<dbReference type="GO" id="GO:0004553">
    <property type="term" value="F:hydrolase activity, hydrolyzing O-glycosyl compounds"/>
    <property type="evidence" value="ECO:0007669"/>
    <property type="project" value="InterPro"/>
</dbReference>
<dbReference type="GO" id="GO:0005975">
    <property type="term" value="P:carbohydrate metabolic process"/>
    <property type="evidence" value="ECO:0007669"/>
    <property type="project" value="InterPro"/>
</dbReference>
<dbReference type="SUPFAM" id="SSF81296">
    <property type="entry name" value="E set domains"/>
    <property type="match status" value="1"/>
</dbReference>
<sequence length="688" mass="78950">MDHWDKREGSPVHLGETWVPSENAYNFAIYSKHAEQVKLLFFTEDNLFEPVFEFAFDYLRNKSAEIWHCRIPKEKIKSAKYYAYQIDGPAPDGIYDWHAFDPDKLLFDPYSHNLFFPPLFDRQRACLPGSNIGHAPLSVLQSIECAFNWDDDQHIHHTSDLVIYEMHVKGFTRRENSGVSADARGTFAGVIEKIPYLLELGVTAVELMPVYQFDDDDGNYWGYMPLGFFAPHDAYCKSDDTCERHIEFCEMVKALHKAGIEVILDVVYNHTGEGNEQGPTYSFKGIDNTTYYTLTDNPRDPFANYSGSGNTLHTANRAVRKMIVDSMHYWVKEMHVDGFRFDLASILTRRLDGSIDESNPTTIGQIGSDNTLTDRRFIAEPWDAAGEFQLGSRFPGHRWMQWNAAYRDTVQQFVRGDSGKVADLMTRIYGSCDLFPDDCLHALRPYQSVNYITSHDGFTLYDLVSYNSKQNWANGHNNTDGTNDYSWNCGWEGADAPPEVEQLRKQQAKNLFALLMVSNGSPMFRMGDEFLQTQEGNNNPYNQDNETTWLDWDRLETHQDFFRFVKLMIAFRKRHSTVCRSHFWREDVKWYGVTRYVDLTPAAKTLAFCLHGQSEADVDLYVMINAAANTCIFGIHEGTPGEWQRVVDTALPSPEDVLEPESLKPVSAATYDVQARSVVILIRQKRIL</sequence>
<dbReference type="Gene3D" id="2.60.40.1180">
    <property type="entry name" value="Golgi alpha-mannosidase II"/>
    <property type="match status" value="1"/>
</dbReference>
<accession>A0A517PKL1</accession>
<dbReference type="SMART" id="SM00642">
    <property type="entry name" value="Aamy"/>
    <property type="match status" value="1"/>
</dbReference>
<dbReference type="CDD" id="cd11326">
    <property type="entry name" value="AmyAc_Glg_debranch"/>
    <property type="match status" value="1"/>
</dbReference>
<proteinExistence type="inferred from homology"/>
<comment type="similarity">
    <text evidence="1">Belongs to the glycosyl hydrolase 13 family.</text>
</comment>
<evidence type="ECO:0000259" key="2">
    <source>
        <dbReference type="SMART" id="SM00642"/>
    </source>
</evidence>